<dbReference type="RefSeq" id="WP_267534724.1">
    <property type="nucleotide sequence ID" value="NZ_JAPNKA010000001.1"/>
</dbReference>
<accession>A0ABT4A2D2</accession>
<dbReference type="Gene3D" id="1.25.40.10">
    <property type="entry name" value="Tetratricopeptide repeat domain"/>
    <property type="match status" value="1"/>
</dbReference>
<comment type="caution">
    <text evidence="1">The sequence shown here is derived from an EMBL/GenBank/DDBJ whole genome shotgun (WGS) entry which is preliminary data.</text>
</comment>
<gene>
    <name evidence="1" type="ORF">OV287_15155</name>
</gene>
<protein>
    <recommendedName>
        <fullName evidence="3">Tetratricopeptide repeat protein</fullName>
    </recommendedName>
</protein>
<name>A0ABT4A2D2_9BACT</name>
<organism evidence="1 2">
    <name type="scientific">Archangium lansingense</name>
    <dbReference type="NCBI Taxonomy" id="2995310"/>
    <lineage>
        <taxon>Bacteria</taxon>
        <taxon>Pseudomonadati</taxon>
        <taxon>Myxococcota</taxon>
        <taxon>Myxococcia</taxon>
        <taxon>Myxococcales</taxon>
        <taxon>Cystobacterineae</taxon>
        <taxon>Archangiaceae</taxon>
        <taxon>Archangium</taxon>
    </lineage>
</organism>
<dbReference type="EMBL" id="JAPNKA010000001">
    <property type="protein sequence ID" value="MCY1075810.1"/>
    <property type="molecule type" value="Genomic_DNA"/>
</dbReference>
<dbReference type="InterPro" id="IPR011990">
    <property type="entry name" value="TPR-like_helical_dom_sf"/>
</dbReference>
<dbReference type="Proteomes" id="UP001207654">
    <property type="component" value="Unassembled WGS sequence"/>
</dbReference>
<sequence length="253" mass="27925">MAIGSIWEVERDGGLIGDLPVQLCVDQLRLWDRPPLSESRARVWILLGLAGVALRRRSFDDARTLLEGAVALVDSPAAQLEHHLATCYLLTRLDADVRRAEAAARPHLEAARRILETVRAELDPSDAACFQARLLDHEAFDANRRGDSARALAMYRSLPAEDVHPFASYRRDAGLAFGLHRQGAHDEALRLAQRACEHAGDGGYVRLRVMGLLMVARIQGASHNASTLTRAAAIAKRLEDPELLIRVERAQPK</sequence>
<evidence type="ECO:0008006" key="3">
    <source>
        <dbReference type="Google" id="ProtNLM"/>
    </source>
</evidence>
<evidence type="ECO:0000313" key="1">
    <source>
        <dbReference type="EMBL" id="MCY1075810.1"/>
    </source>
</evidence>
<proteinExistence type="predicted"/>
<reference evidence="1 2" key="1">
    <citation type="submission" date="2022-11" db="EMBL/GenBank/DDBJ databases">
        <title>Minimal conservation of predation-associated metabolite biosynthetic gene clusters underscores biosynthetic potential of Myxococcota including descriptions for ten novel species: Archangium lansinium sp. nov., Myxococcus landrumus sp. nov., Nannocystis bai.</title>
        <authorList>
            <person name="Ahearne A."/>
            <person name="Stevens C."/>
            <person name="Phillips K."/>
        </authorList>
    </citation>
    <scope>NUCLEOTIDE SEQUENCE [LARGE SCALE GENOMIC DNA]</scope>
    <source>
        <strain evidence="1 2">MIWBW</strain>
    </source>
</reference>
<evidence type="ECO:0000313" key="2">
    <source>
        <dbReference type="Proteomes" id="UP001207654"/>
    </source>
</evidence>
<keyword evidence="2" id="KW-1185">Reference proteome</keyword>